<reference evidence="1" key="1">
    <citation type="submission" date="2021-02" db="EMBL/GenBank/DDBJ databases">
        <authorList>
            <person name="Nowell W R."/>
        </authorList>
    </citation>
    <scope>NUCLEOTIDE SEQUENCE</scope>
</reference>
<organism evidence="1 3">
    <name type="scientific">Didymodactylos carnosus</name>
    <dbReference type="NCBI Taxonomy" id="1234261"/>
    <lineage>
        <taxon>Eukaryota</taxon>
        <taxon>Metazoa</taxon>
        <taxon>Spiralia</taxon>
        <taxon>Gnathifera</taxon>
        <taxon>Rotifera</taxon>
        <taxon>Eurotatoria</taxon>
        <taxon>Bdelloidea</taxon>
        <taxon>Philodinida</taxon>
        <taxon>Philodinidae</taxon>
        <taxon>Didymodactylos</taxon>
    </lineage>
</organism>
<dbReference type="AlphaFoldDB" id="A0A8S2EQP6"/>
<sequence length="68" mass="8156">MTNETQFQRTVHLQFIDRTTLSNVQKEYVEKSSHNDNRIYQHGQQLDQRYLRVSLSKLQTMDDELKNG</sequence>
<accession>A0A8S2EQP6</accession>
<dbReference type="Proteomes" id="UP000682733">
    <property type="component" value="Unassembled WGS sequence"/>
</dbReference>
<evidence type="ECO:0000313" key="2">
    <source>
        <dbReference type="EMBL" id="CAF4036619.1"/>
    </source>
</evidence>
<proteinExistence type="predicted"/>
<evidence type="ECO:0000313" key="1">
    <source>
        <dbReference type="EMBL" id="CAF1228539.1"/>
    </source>
</evidence>
<evidence type="ECO:0000313" key="3">
    <source>
        <dbReference type="Proteomes" id="UP000677228"/>
    </source>
</evidence>
<dbReference type="EMBL" id="CAJNOK010015593">
    <property type="protein sequence ID" value="CAF1228539.1"/>
    <property type="molecule type" value="Genomic_DNA"/>
</dbReference>
<gene>
    <name evidence="1" type="ORF">OVA965_LOCUS25263</name>
    <name evidence="2" type="ORF">TMI583_LOCUS25992</name>
</gene>
<dbReference type="Proteomes" id="UP000677228">
    <property type="component" value="Unassembled WGS sequence"/>
</dbReference>
<protein>
    <submittedName>
        <fullName evidence="1">Uncharacterized protein</fullName>
    </submittedName>
</protein>
<dbReference type="EMBL" id="CAJOBA010037139">
    <property type="protein sequence ID" value="CAF4036619.1"/>
    <property type="molecule type" value="Genomic_DNA"/>
</dbReference>
<name>A0A8S2EQP6_9BILA</name>
<comment type="caution">
    <text evidence="1">The sequence shown here is derived from an EMBL/GenBank/DDBJ whole genome shotgun (WGS) entry which is preliminary data.</text>
</comment>